<evidence type="ECO:0000313" key="5">
    <source>
        <dbReference type="EMBL" id="KAL3771357.1"/>
    </source>
</evidence>
<dbReference type="Pfam" id="PF04677">
    <property type="entry name" value="CwfJ_C_1"/>
    <property type="match status" value="1"/>
</dbReference>
<feature type="compositionally biased region" description="Gly residues" evidence="2">
    <location>
        <begin position="319"/>
        <end position="335"/>
    </location>
</feature>
<dbReference type="InterPro" id="IPR040194">
    <property type="entry name" value="Cwf19-like"/>
</dbReference>
<dbReference type="Pfam" id="PF04676">
    <property type="entry name" value="CwfJ_C_2"/>
    <property type="match status" value="1"/>
</dbReference>
<gene>
    <name evidence="5" type="ORF">ACHAW5_000066</name>
</gene>
<feature type="domain" description="Cwf19-like protein C-terminal" evidence="3">
    <location>
        <begin position="256"/>
        <end position="385"/>
    </location>
</feature>
<proteinExistence type="inferred from homology"/>
<comment type="similarity">
    <text evidence="1">Belongs to the CWF19 family.</text>
</comment>
<accession>A0ABD3N5R5</accession>
<dbReference type="InterPro" id="IPR006768">
    <property type="entry name" value="Cwf19-like_C_dom-1"/>
</dbReference>
<protein>
    <submittedName>
        <fullName evidence="5">Uncharacterized protein</fullName>
    </submittedName>
</protein>
<feature type="region of interest" description="Disordered" evidence="2">
    <location>
        <begin position="121"/>
        <end position="155"/>
    </location>
</feature>
<sequence length="390" mass="43036">MTVEEMAARERGADMDEAFARNVLRMGRGYKGAGGGGANSRSGADEDDYLQETSAAASDLYRSNDDKLSPAELASRSASRQVARHDALSRWTARSWWWMESQSFERRYLIALGERVSLVMTPSHRRLQQPRRRGQQQQQQNHPPPPSEGKATSPWDGGQCHIVPLSYCESFVGLDEDAWDEVRRFQSSLRRMFRRDGRGVVFLETVTRTSRSASGGGGVACGTAPQARMDVVPVPPNVERDAPMYFRSALTEVAQEWGTHGHRPIALDGRKKTLRNAVPRMGFPYFYCGWGGGGDDDDIDGGGYVQLIENEDDGDDGDVGGGASAGGGMRGGGGSKRFPRDFGMDVIGGMVGCDPMRFQRKTPSQDGDRGEILRFCDMWKEFDWTLELDG</sequence>
<reference evidence="5 6" key="1">
    <citation type="submission" date="2024-10" db="EMBL/GenBank/DDBJ databases">
        <title>Updated reference genomes for cyclostephanoid diatoms.</title>
        <authorList>
            <person name="Roberts W.R."/>
            <person name="Alverson A.J."/>
        </authorList>
    </citation>
    <scope>NUCLEOTIDE SEQUENCE [LARGE SCALE GENOMIC DNA]</scope>
    <source>
        <strain evidence="5 6">AJA276-08</strain>
    </source>
</reference>
<dbReference type="EMBL" id="JALLAZ020001604">
    <property type="protein sequence ID" value="KAL3771357.1"/>
    <property type="molecule type" value="Genomic_DNA"/>
</dbReference>
<feature type="compositionally biased region" description="Basic residues" evidence="2">
    <location>
        <begin position="123"/>
        <end position="134"/>
    </location>
</feature>
<feature type="region of interest" description="Disordered" evidence="2">
    <location>
        <begin position="30"/>
        <end position="64"/>
    </location>
</feature>
<evidence type="ECO:0000256" key="2">
    <source>
        <dbReference type="SAM" id="MobiDB-lite"/>
    </source>
</evidence>
<dbReference type="InterPro" id="IPR006767">
    <property type="entry name" value="Cwf19-like_C_dom-2"/>
</dbReference>
<dbReference type="Proteomes" id="UP001530315">
    <property type="component" value="Unassembled WGS sequence"/>
</dbReference>
<evidence type="ECO:0000313" key="6">
    <source>
        <dbReference type="Proteomes" id="UP001530315"/>
    </source>
</evidence>
<feature type="domain" description="Cwf19-like C-terminal" evidence="4">
    <location>
        <begin position="96"/>
        <end position="212"/>
    </location>
</feature>
<keyword evidence="6" id="KW-1185">Reference proteome</keyword>
<evidence type="ECO:0000256" key="1">
    <source>
        <dbReference type="ARBA" id="ARBA00006795"/>
    </source>
</evidence>
<dbReference type="PANTHER" id="PTHR12072">
    <property type="entry name" value="CWF19, CELL CYCLE CONTROL PROTEIN"/>
    <property type="match status" value="1"/>
</dbReference>
<comment type="caution">
    <text evidence="5">The sequence shown here is derived from an EMBL/GenBank/DDBJ whole genome shotgun (WGS) entry which is preliminary data.</text>
</comment>
<name>A0ABD3N5R5_9STRA</name>
<organism evidence="5 6">
    <name type="scientific">Stephanodiscus triporus</name>
    <dbReference type="NCBI Taxonomy" id="2934178"/>
    <lineage>
        <taxon>Eukaryota</taxon>
        <taxon>Sar</taxon>
        <taxon>Stramenopiles</taxon>
        <taxon>Ochrophyta</taxon>
        <taxon>Bacillariophyta</taxon>
        <taxon>Coscinodiscophyceae</taxon>
        <taxon>Thalassiosirophycidae</taxon>
        <taxon>Stephanodiscales</taxon>
        <taxon>Stephanodiscaceae</taxon>
        <taxon>Stephanodiscus</taxon>
    </lineage>
</organism>
<feature type="region of interest" description="Disordered" evidence="2">
    <location>
        <begin position="311"/>
        <end position="337"/>
    </location>
</feature>
<dbReference type="AlphaFoldDB" id="A0ABD3N5R5"/>
<evidence type="ECO:0000259" key="4">
    <source>
        <dbReference type="Pfam" id="PF04677"/>
    </source>
</evidence>
<evidence type="ECO:0000259" key="3">
    <source>
        <dbReference type="Pfam" id="PF04676"/>
    </source>
</evidence>
<dbReference type="PANTHER" id="PTHR12072:SF5">
    <property type="entry name" value="CWF19-LIKE PROTEIN 2"/>
    <property type="match status" value="1"/>
</dbReference>